<evidence type="ECO:0000313" key="2">
    <source>
        <dbReference type="Proteomes" id="UP001419268"/>
    </source>
</evidence>
<proteinExistence type="predicted"/>
<dbReference type="Proteomes" id="UP001419268">
    <property type="component" value="Unassembled WGS sequence"/>
</dbReference>
<keyword evidence="2" id="KW-1185">Reference proteome</keyword>
<accession>A0AAP0HMU1</accession>
<dbReference type="EMBL" id="JBBNAG010000012">
    <property type="protein sequence ID" value="KAK9088665.1"/>
    <property type="molecule type" value="Genomic_DNA"/>
</dbReference>
<gene>
    <name evidence="1" type="ORF">Scep_027747</name>
</gene>
<name>A0AAP0HMU1_9MAGN</name>
<sequence length="79" mass="9062">MVFKTFSDQKSFWLSWDKLVQPKAIGGLGFRNFGRMNVALLAKQFWRIMRSPESLLAKCLQAKYVKGSNLLEPSLGRQP</sequence>
<reference evidence="1 2" key="1">
    <citation type="submission" date="2024-01" db="EMBL/GenBank/DDBJ databases">
        <title>Genome assemblies of Stephania.</title>
        <authorList>
            <person name="Yang L."/>
        </authorList>
    </citation>
    <scope>NUCLEOTIDE SEQUENCE [LARGE SCALE GENOMIC DNA]</scope>
    <source>
        <strain evidence="1">JXDWG</strain>
        <tissue evidence="1">Leaf</tissue>
    </source>
</reference>
<protein>
    <submittedName>
        <fullName evidence="1">Uncharacterized protein</fullName>
    </submittedName>
</protein>
<dbReference type="AlphaFoldDB" id="A0AAP0HMU1"/>
<evidence type="ECO:0000313" key="1">
    <source>
        <dbReference type="EMBL" id="KAK9088665.1"/>
    </source>
</evidence>
<comment type="caution">
    <text evidence="1">The sequence shown here is derived from an EMBL/GenBank/DDBJ whole genome shotgun (WGS) entry which is preliminary data.</text>
</comment>
<organism evidence="1 2">
    <name type="scientific">Stephania cephalantha</name>
    <dbReference type="NCBI Taxonomy" id="152367"/>
    <lineage>
        <taxon>Eukaryota</taxon>
        <taxon>Viridiplantae</taxon>
        <taxon>Streptophyta</taxon>
        <taxon>Embryophyta</taxon>
        <taxon>Tracheophyta</taxon>
        <taxon>Spermatophyta</taxon>
        <taxon>Magnoliopsida</taxon>
        <taxon>Ranunculales</taxon>
        <taxon>Menispermaceae</taxon>
        <taxon>Menispermoideae</taxon>
        <taxon>Cissampelideae</taxon>
        <taxon>Stephania</taxon>
    </lineage>
</organism>